<dbReference type="Proteomes" id="UP001519363">
    <property type="component" value="Unassembled WGS sequence"/>
</dbReference>
<dbReference type="PROSITE" id="PS51257">
    <property type="entry name" value="PROKAR_LIPOPROTEIN"/>
    <property type="match status" value="1"/>
</dbReference>
<reference evidence="3 4" key="1">
    <citation type="submission" date="2021-03" db="EMBL/GenBank/DDBJ databases">
        <title>Sequencing the genomes of 1000 actinobacteria strains.</title>
        <authorList>
            <person name="Klenk H.-P."/>
        </authorList>
    </citation>
    <scope>NUCLEOTIDE SEQUENCE [LARGE SCALE GENOMIC DNA]</scope>
    <source>
        <strain evidence="3 4">DSM 44580</strain>
    </source>
</reference>
<proteinExistence type="predicted"/>
<feature type="compositionally biased region" description="Basic and acidic residues" evidence="1">
    <location>
        <begin position="155"/>
        <end position="167"/>
    </location>
</feature>
<feature type="chain" id="PRO_5045795939" evidence="2">
    <location>
        <begin position="25"/>
        <end position="368"/>
    </location>
</feature>
<evidence type="ECO:0000313" key="3">
    <source>
        <dbReference type="EMBL" id="MBP2475871.1"/>
    </source>
</evidence>
<sequence length="368" mass="38136">MSHARRVGVLVLATAALLSSCVRGTVSGVAEAGDPVEAYDKRGSAPRVVPNPGGELVSLLGLESTGQLLCGALSAPEWSEVLGGPLQLRWVQRGGCQAEGGHQTVYASLSADQPCADVQPQQATTVGGLPGVAVTVASTREMLCVPLNHFGKEKADREKYGNDDARPKGTLHLTANPGENPPKPGRQILADLGERLVKALVKEGPSAPVPGEKGALPYTPFPPPGNAGVVDLPGPQRAAALCTAVTDDMVQSILGFPVRERQLTFGGDCTISGGEVNKGGAHTVWVQVISGTLEGPGSLYRGEPITVAGRPARMGSVLSGTGVLLQDGMANLLAVRLMALGDTRTDDQRRALERSLAEQLVPRLLGPI</sequence>
<protein>
    <submittedName>
        <fullName evidence="3">Uncharacterized protein</fullName>
    </submittedName>
</protein>
<feature type="region of interest" description="Disordered" evidence="1">
    <location>
        <begin position="155"/>
        <end position="183"/>
    </location>
</feature>
<accession>A0ABS5AH19</accession>
<evidence type="ECO:0000256" key="2">
    <source>
        <dbReference type="SAM" id="SignalP"/>
    </source>
</evidence>
<comment type="caution">
    <text evidence="3">The sequence shown here is derived from an EMBL/GenBank/DDBJ whole genome shotgun (WGS) entry which is preliminary data.</text>
</comment>
<dbReference type="EMBL" id="JAGIOO010000001">
    <property type="protein sequence ID" value="MBP2475871.1"/>
    <property type="molecule type" value="Genomic_DNA"/>
</dbReference>
<gene>
    <name evidence="3" type="ORF">JOF53_004743</name>
</gene>
<keyword evidence="4" id="KW-1185">Reference proteome</keyword>
<keyword evidence="2" id="KW-0732">Signal</keyword>
<organism evidence="3 4">
    <name type="scientific">Crossiella equi</name>
    <dbReference type="NCBI Taxonomy" id="130796"/>
    <lineage>
        <taxon>Bacteria</taxon>
        <taxon>Bacillati</taxon>
        <taxon>Actinomycetota</taxon>
        <taxon>Actinomycetes</taxon>
        <taxon>Pseudonocardiales</taxon>
        <taxon>Pseudonocardiaceae</taxon>
        <taxon>Crossiella</taxon>
    </lineage>
</organism>
<feature type="signal peptide" evidence="2">
    <location>
        <begin position="1"/>
        <end position="24"/>
    </location>
</feature>
<evidence type="ECO:0000256" key="1">
    <source>
        <dbReference type="SAM" id="MobiDB-lite"/>
    </source>
</evidence>
<dbReference type="RefSeq" id="WP_086780529.1">
    <property type="nucleotide sequence ID" value="NZ_JAGIOO010000001.1"/>
</dbReference>
<evidence type="ECO:0000313" key="4">
    <source>
        <dbReference type="Proteomes" id="UP001519363"/>
    </source>
</evidence>
<name>A0ABS5AH19_9PSEU</name>